<dbReference type="InterPro" id="IPR048248">
    <property type="entry name" value="PUA_eIF2d-like"/>
</dbReference>
<proteinExistence type="predicted"/>
<evidence type="ECO:0000313" key="5">
    <source>
        <dbReference type="Proteomes" id="UP001159405"/>
    </source>
</evidence>
<sequence>MFLKAFRVKSNTAIRGSDRRKLRSDVSNNFPSLSQDEISELIPNKEEISVMRLMTHSGQNITVFCLSGEPIFFEVEKRVIPTVYTLWKFPDLLLSFTTWPPVLEKLKGGADLMLPGVVVPTEGVSALGCFEKGAICCVCLNGNRAPVAVGVTLVSSRDLLEDGMRGKGVMIYHVYQDLLWAHGSKRPLPQLTVLVDEVKTDDVKNSLQELSFDDAERTEHNKSRGKTFRQIHSLEFKCGFIGDDVENNEANASNVAGDENEQTLSEEASYLDVEEEATDTPNSLLDNMDDLLEYCFFCALLRMKKVELPLLTSTFFRTYLLPSW</sequence>
<name>A0ABN8R7L3_9CNID</name>
<reference evidence="4 5" key="1">
    <citation type="submission" date="2022-05" db="EMBL/GenBank/DDBJ databases">
        <authorList>
            <consortium name="Genoscope - CEA"/>
            <person name="William W."/>
        </authorList>
    </citation>
    <scope>NUCLEOTIDE SEQUENCE [LARGE SCALE GENOMIC DNA]</scope>
</reference>
<keyword evidence="1" id="KW-0963">Cytoplasm</keyword>
<dbReference type="Pfam" id="PF26292">
    <property type="entry name" value="PUA_elF2D"/>
    <property type="match status" value="1"/>
</dbReference>
<dbReference type="PROSITE" id="PS50890">
    <property type="entry name" value="PUA"/>
    <property type="match status" value="1"/>
</dbReference>
<dbReference type="NCBIfam" id="TIGR00451">
    <property type="entry name" value="unchar_dom_2"/>
    <property type="match status" value="1"/>
</dbReference>
<protein>
    <recommendedName>
        <fullName evidence="6">Eukaryotic translation initiation factor 2D</fullName>
    </recommendedName>
</protein>
<dbReference type="InterPro" id="IPR004521">
    <property type="entry name" value="Uncharacterised_CHP00451"/>
</dbReference>
<dbReference type="EMBL" id="CALNXK010000199">
    <property type="protein sequence ID" value="CAH3175358.1"/>
    <property type="molecule type" value="Genomic_DNA"/>
</dbReference>
<dbReference type="InterPro" id="IPR048247">
    <property type="entry name" value="eIF2D_N"/>
</dbReference>
<feature type="domain" description="Pre-PUA" evidence="2">
    <location>
        <begin position="2"/>
        <end position="90"/>
    </location>
</feature>
<accession>A0ABN8R7L3</accession>
<evidence type="ECO:0000259" key="3">
    <source>
        <dbReference type="Pfam" id="PF26292"/>
    </source>
</evidence>
<evidence type="ECO:0008006" key="6">
    <source>
        <dbReference type="Google" id="ProtNLM"/>
    </source>
</evidence>
<dbReference type="SUPFAM" id="SSF88697">
    <property type="entry name" value="PUA domain-like"/>
    <property type="match status" value="1"/>
</dbReference>
<dbReference type="PANTHER" id="PTHR12217">
    <property type="entry name" value="EUKARYOTIC TRANSLATION INITIATION FACTOR 2D"/>
    <property type="match status" value="1"/>
</dbReference>
<dbReference type="CDD" id="cd11610">
    <property type="entry name" value="eIF2D_N"/>
    <property type="match status" value="1"/>
</dbReference>
<dbReference type="InterPro" id="IPR039757">
    <property type="entry name" value="EIF2D"/>
</dbReference>
<dbReference type="Proteomes" id="UP001159405">
    <property type="component" value="Unassembled WGS sequence"/>
</dbReference>
<dbReference type="PANTHER" id="PTHR12217:SF4">
    <property type="entry name" value="EUKARYOTIC TRANSLATION INITIATION FACTOR 2D"/>
    <property type="match status" value="1"/>
</dbReference>
<evidence type="ECO:0000256" key="1">
    <source>
        <dbReference type="ARBA" id="ARBA00022490"/>
    </source>
</evidence>
<gene>
    <name evidence="4" type="ORF">PLOB_00015894</name>
</gene>
<dbReference type="InterPro" id="IPR015947">
    <property type="entry name" value="PUA-like_sf"/>
</dbReference>
<evidence type="ECO:0000259" key="2">
    <source>
        <dbReference type="Pfam" id="PF17832"/>
    </source>
</evidence>
<dbReference type="CDD" id="cd21156">
    <property type="entry name" value="PUA_eIF2d-like"/>
    <property type="match status" value="1"/>
</dbReference>
<organism evidence="4 5">
    <name type="scientific">Porites lobata</name>
    <dbReference type="NCBI Taxonomy" id="104759"/>
    <lineage>
        <taxon>Eukaryota</taxon>
        <taxon>Metazoa</taxon>
        <taxon>Cnidaria</taxon>
        <taxon>Anthozoa</taxon>
        <taxon>Hexacorallia</taxon>
        <taxon>Scleractinia</taxon>
        <taxon>Fungiina</taxon>
        <taxon>Poritidae</taxon>
        <taxon>Porites</taxon>
    </lineage>
</organism>
<evidence type="ECO:0000313" key="4">
    <source>
        <dbReference type="EMBL" id="CAH3175358.1"/>
    </source>
</evidence>
<dbReference type="Pfam" id="PF17832">
    <property type="entry name" value="Pre-PUA"/>
    <property type="match status" value="1"/>
</dbReference>
<comment type="caution">
    <text evidence="4">The sequence shown here is derived from an EMBL/GenBank/DDBJ whole genome shotgun (WGS) entry which is preliminary data.</text>
</comment>
<dbReference type="InterPro" id="IPR041366">
    <property type="entry name" value="Pre-PUA"/>
</dbReference>
<keyword evidence="5" id="KW-1185">Reference proteome</keyword>
<feature type="domain" description="Eukaryotic translation initiation factor 2D-like PUA RNA-binding" evidence="3">
    <location>
        <begin position="93"/>
        <end position="177"/>
    </location>
</feature>
<dbReference type="Gene3D" id="3.10.400.20">
    <property type="match status" value="1"/>
</dbReference>